<protein>
    <recommendedName>
        <fullName evidence="3">Surface layer protein A domain-containing protein</fullName>
    </recommendedName>
</protein>
<evidence type="ECO:0000313" key="1">
    <source>
        <dbReference type="EMBL" id="MFD1548793.1"/>
    </source>
</evidence>
<dbReference type="RefSeq" id="WP_125700418.1">
    <property type="nucleotide sequence ID" value="NZ_JBHTOM010000004.1"/>
</dbReference>
<reference evidence="2" key="1">
    <citation type="journal article" date="2019" name="Int. J. Syst. Evol. Microbiol.">
        <title>The Global Catalogue of Microorganisms (GCM) 10K type strain sequencing project: providing services to taxonomists for standard genome sequencing and annotation.</title>
        <authorList>
            <consortium name="The Broad Institute Genomics Platform"/>
            <consortium name="The Broad Institute Genome Sequencing Center for Infectious Disease"/>
            <person name="Wu L."/>
            <person name="Ma J."/>
        </authorList>
    </citation>
    <scope>NUCLEOTIDE SEQUENCE [LARGE SCALE GENOMIC DNA]</scope>
    <source>
        <strain evidence="2">CCM 8906</strain>
    </source>
</reference>
<organism evidence="1 2">
    <name type="scientific">Levilactobacillus fuyuanensis</name>
    <dbReference type="NCBI Taxonomy" id="2486022"/>
    <lineage>
        <taxon>Bacteria</taxon>
        <taxon>Bacillati</taxon>
        <taxon>Bacillota</taxon>
        <taxon>Bacilli</taxon>
        <taxon>Lactobacillales</taxon>
        <taxon>Lactobacillaceae</taxon>
        <taxon>Levilactobacillus</taxon>
    </lineage>
</organism>
<comment type="caution">
    <text evidence="1">The sequence shown here is derived from an EMBL/GenBank/DDBJ whole genome shotgun (WGS) entry which is preliminary data.</text>
</comment>
<keyword evidence="2" id="KW-1185">Reference proteome</keyword>
<accession>A0ABW4H2N3</accession>
<dbReference type="EMBL" id="JBHTOM010000004">
    <property type="protein sequence ID" value="MFD1548793.1"/>
    <property type="molecule type" value="Genomic_DNA"/>
</dbReference>
<dbReference type="Proteomes" id="UP001597195">
    <property type="component" value="Unassembled WGS sequence"/>
</dbReference>
<proteinExistence type="predicted"/>
<name>A0ABW4H2N3_9LACO</name>
<sequence length="272" mass="29660">MIKLSGKGAVLLTTLGLFAGIGLGLATGTATAHASGKYLDLGQSGYVRTKKAMYVGIYQKHGNTYKPLLKKKGALLRVAGIYQPTGKGPIKVSFTSGAVNYSRLSKLRFSDAATIPLTKANFENVKLKAPLRGTVLRAGKGFKEDSKFNYGNSSAFYLTLDNYIQYYSKSALIKDDAQGDMVIDGGNTMDNYKPTASAKMIKTTVKGNTTTVQYNKRIKGIPGKKLSTHKYQIKITNLKTRGGKNFAGETRGSWTNYTVNAKPYFEGMMYFD</sequence>
<gene>
    <name evidence="1" type="ORF">ACFQ5T_03730</name>
</gene>
<evidence type="ECO:0008006" key="3">
    <source>
        <dbReference type="Google" id="ProtNLM"/>
    </source>
</evidence>
<evidence type="ECO:0000313" key="2">
    <source>
        <dbReference type="Proteomes" id="UP001597195"/>
    </source>
</evidence>